<gene>
    <name evidence="1" type="ORF">H9847_05195</name>
</gene>
<sequence>MVTNARRAYDINAERTIILLYAIGGLTDVKDIVSSWRFRFNEFSAFIHNYPALMPSPLAITRIKQELDRHDLSEIKYEQFGERMQLTLPAPEPDALESNALLASQLPLKNGLSVKFGKAVRKHGSLYLRQLKANRKGLVQTAPSQSSIEYWAKVRARHVLGFVRFYFFNEDEWLDGHFYDMRTYQPEVIEEEHDNPPPPDPDVDGDKSMLAQMLKGGMGRKFRKPPRR</sequence>
<accession>A0A948TGD7</accession>
<organism evidence="1 2">
    <name type="scientific">Candidatus Anaerobiospirillum pullicola</name>
    <dbReference type="NCBI Taxonomy" id="2838451"/>
    <lineage>
        <taxon>Bacteria</taxon>
        <taxon>Pseudomonadati</taxon>
        <taxon>Pseudomonadota</taxon>
        <taxon>Gammaproteobacteria</taxon>
        <taxon>Aeromonadales</taxon>
        <taxon>Succinivibrionaceae</taxon>
        <taxon>Anaerobiospirillum</taxon>
    </lineage>
</organism>
<comment type="caution">
    <text evidence="1">The sequence shown here is derived from an EMBL/GenBank/DDBJ whole genome shotgun (WGS) entry which is preliminary data.</text>
</comment>
<evidence type="ECO:0000313" key="2">
    <source>
        <dbReference type="Proteomes" id="UP000733611"/>
    </source>
</evidence>
<dbReference type="Proteomes" id="UP000733611">
    <property type="component" value="Unassembled WGS sequence"/>
</dbReference>
<reference evidence="1" key="2">
    <citation type="submission" date="2021-04" db="EMBL/GenBank/DDBJ databases">
        <authorList>
            <person name="Gilroy R."/>
        </authorList>
    </citation>
    <scope>NUCLEOTIDE SEQUENCE</scope>
    <source>
        <strain evidence="1">378</strain>
    </source>
</reference>
<protein>
    <submittedName>
        <fullName evidence="1">Uncharacterized protein</fullName>
    </submittedName>
</protein>
<evidence type="ECO:0000313" key="1">
    <source>
        <dbReference type="EMBL" id="MBU3844252.1"/>
    </source>
</evidence>
<dbReference type="AlphaFoldDB" id="A0A948TGD7"/>
<reference evidence="1" key="1">
    <citation type="journal article" date="2021" name="PeerJ">
        <title>Extensive microbial diversity within the chicken gut microbiome revealed by metagenomics and culture.</title>
        <authorList>
            <person name="Gilroy R."/>
            <person name="Ravi A."/>
            <person name="Getino M."/>
            <person name="Pursley I."/>
            <person name="Horton D.L."/>
            <person name="Alikhan N.F."/>
            <person name="Baker D."/>
            <person name="Gharbi K."/>
            <person name="Hall N."/>
            <person name="Watson M."/>
            <person name="Adriaenssens E.M."/>
            <person name="Foster-Nyarko E."/>
            <person name="Jarju S."/>
            <person name="Secka A."/>
            <person name="Antonio M."/>
            <person name="Oren A."/>
            <person name="Chaudhuri R.R."/>
            <person name="La Ragione R."/>
            <person name="Hildebrand F."/>
            <person name="Pallen M.J."/>
        </authorList>
    </citation>
    <scope>NUCLEOTIDE SEQUENCE</scope>
    <source>
        <strain evidence="1">378</strain>
    </source>
</reference>
<name>A0A948TGD7_9GAMM</name>
<dbReference type="EMBL" id="JAHLFE010000104">
    <property type="protein sequence ID" value="MBU3844252.1"/>
    <property type="molecule type" value="Genomic_DNA"/>
</dbReference>
<proteinExistence type="predicted"/>